<feature type="compositionally biased region" description="Polar residues" evidence="3">
    <location>
        <begin position="30"/>
        <end position="57"/>
    </location>
</feature>
<dbReference type="Proteomes" id="UP000178912">
    <property type="component" value="Unassembled WGS sequence"/>
</dbReference>
<evidence type="ECO:0000313" key="7">
    <source>
        <dbReference type="Proteomes" id="UP000178912"/>
    </source>
</evidence>
<dbReference type="InterPro" id="IPR004352">
    <property type="entry name" value="GH114_TIM-barrel"/>
</dbReference>
<dbReference type="OrthoDB" id="2108802at2759"/>
<sequence>MISILKTFLFLGVFLIHLSSSSVIPKRDQSSASNYHQDQNTASTSRQLAISTTTNIISDDLDDSCEADEPENSGTTGPNGSNPTPVDPPSSTLSTVVSTSVPTKTAQPHAAPVAPGEPDTPVLPKPTSPSTPASTPTPPNPVTAPAAGKFWEPAAGSTWQIELSGIVTDTSYPADVFDLDLVDTPQSTIDALHAAGKKVICYFSAGSFENWRPDQAKFTAADKGLAMEGWAGEWWLNTKTANVRSIMAARIDLAASKGCDAVDPDNVDGYNNANGVGLTSADGADFLNFLADKAHSKGLSIGLKNAGALISSVLDKMQFHVNEQCIEFDECELFKPFIDAGKPVYHIEYPTNAPTIASDLKIEKCVAAKTMSFSTVLKTEALNAWVETC</sequence>
<feature type="compositionally biased region" description="Low complexity" evidence="3">
    <location>
        <begin position="89"/>
        <end position="103"/>
    </location>
</feature>
<evidence type="ECO:0000256" key="2">
    <source>
        <dbReference type="ARBA" id="ARBA00012755"/>
    </source>
</evidence>
<proteinExistence type="predicted"/>
<evidence type="ECO:0000256" key="4">
    <source>
        <dbReference type="SAM" id="SignalP"/>
    </source>
</evidence>
<feature type="chain" id="PRO_5009445529" description="alpha-galactosidase" evidence="4">
    <location>
        <begin position="22"/>
        <end position="389"/>
    </location>
</feature>
<keyword evidence="7" id="KW-1185">Reference proteome</keyword>
<evidence type="ECO:0000313" key="6">
    <source>
        <dbReference type="EMBL" id="CZS89704.1"/>
    </source>
</evidence>
<dbReference type="AlphaFoldDB" id="A0A1E1JZK7"/>
<dbReference type="EMBL" id="FJUX01000003">
    <property type="protein sequence ID" value="CZS89704.1"/>
    <property type="molecule type" value="Genomic_DNA"/>
</dbReference>
<feature type="compositionally biased region" description="Polar residues" evidence="3">
    <location>
        <begin position="72"/>
        <end position="82"/>
    </location>
</feature>
<dbReference type="SUPFAM" id="SSF51445">
    <property type="entry name" value="(Trans)glycosidases"/>
    <property type="match status" value="1"/>
</dbReference>
<organism evidence="6 7">
    <name type="scientific">Rhynchosporium agropyri</name>
    <dbReference type="NCBI Taxonomy" id="914238"/>
    <lineage>
        <taxon>Eukaryota</taxon>
        <taxon>Fungi</taxon>
        <taxon>Dikarya</taxon>
        <taxon>Ascomycota</taxon>
        <taxon>Pezizomycotina</taxon>
        <taxon>Leotiomycetes</taxon>
        <taxon>Helotiales</taxon>
        <taxon>Ploettnerulaceae</taxon>
        <taxon>Rhynchosporium</taxon>
    </lineage>
</organism>
<gene>
    <name evidence="6" type="ORF">RAG0_00996</name>
</gene>
<comment type="catalytic activity">
    <reaction evidence="1">
        <text>Hydrolysis of terminal, non-reducing alpha-D-galactose residues in alpha-D-galactosides, including galactose oligosaccharides, galactomannans and galactolipids.</text>
        <dbReference type="EC" id="3.2.1.22"/>
    </reaction>
</comment>
<dbReference type="EC" id="3.2.1.22" evidence="2"/>
<evidence type="ECO:0000256" key="3">
    <source>
        <dbReference type="SAM" id="MobiDB-lite"/>
    </source>
</evidence>
<dbReference type="Gene3D" id="3.20.20.70">
    <property type="entry name" value="Aldolase class I"/>
    <property type="match status" value="1"/>
</dbReference>
<evidence type="ECO:0000259" key="5">
    <source>
        <dbReference type="Pfam" id="PF03537"/>
    </source>
</evidence>
<keyword evidence="4" id="KW-0732">Signal</keyword>
<dbReference type="PANTHER" id="PTHR35273">
    <property type="entry name" value="ALPHA-1,4 POLYGALACTOSAMINIDASE, PUTATIVE (AFU_ORTHOLOGUE AFUA_3G07890)-RELATED"/>
    <property type="match status" value="1"/>
</dbReference>
<evidence type="ECO:0000256" key="1">
    <source>
        <dbReference type="ARBA" id="ARBA00001255"/>
    </source>
</evidence>
<dbReference type="Pfam" id="PF03537">
    <property type="entry name" value="Glyco_hydro_114"/>
    <property type="match status" value="1"/>
</dbReference>
<dbReference type="GO" id="GO:0004557">
    <property type="term" value="F:alpha-galactosidase activity"/>
    <property type="evidence" value="ECO:0007669"/>
    <property type="project" value="UniProtKB-EC"/>
</dbReference>
<dbReference type="InterPro" id="IPR017853">
    <property type="entry name" value="GH"/>
</dbReference>
<feature type="domain" description="Glycoside-hydrolase family GH114 TIM-barrel" evidence="5">
    <location>
        <begin position="158"/>
        <end position="385"/>
    </location>
</feature>
<name>A0A1E1JZK7_9HELO</name>
<feature type="compositionally biased region" description="Acidic residues" evidence="3">
    <location>
        <begin position="59"/>
        <end position="71"/>
    </location>
</feature>
<feature type="compositionally biased region" description="Pro residues" evidence="3">
    <location>
        <begin position="121"/>
        <end position="142"/>
    </location>
</feature>
<accession>A0A1E1JZK7</accession>
<dbReference type="InterPro" id="IPR013785">
    <property type="entry name" value="Aldolase_TIM"/>
</dbReference>
<protein>
    <recommendedName>
        <fullName evidence="2">alpha-galactosidase</fullName>
        <ecNumber evidence="2">3.2.1.22</ecNumber>
    </recommendedName>
</protein>
<feature type="signal peptide" evidence="4">
    <location>
        <begin position="1"/>
        <end position="21"/>
    </location>
</feature>
<reference evidence="7" key="1">
    <citation type="submission" date="2016-03" db="EMBL/GenBank/DDBJ databases">
        <authorList>
            <person name="Guldener U."/>
        </authorList>
    </citation>
    <scope>NUCLEOTIDE SEQUENCE [LARGE SCALE GENOMIC DNA]</scope>
    <source>
        <strain evidence="7">04CH-RAC-A.6.1</strain>
    </source>
</reference>
<feature type="region of interest" description="Disordered" evidence="3">
    <location>
        <begin position="26"/>
        <end position="148"/>
    </location>
</feature>
<dbReference type="PANTHER" id="PTHR35273:SF2">
    <property type="entry name" value="ALPHA-GALACTOSIDASE"/>
    <property type="match status" value="1"/>
</dbReference>